<feature type="region of interest" description="Disordered" evidence="1">
    <location>
        <begin position="76"/>
        <end position="95"/>
    </location>
</feature>
<name>A0A426X1D5_ENSVE</name>
<dbReference type="PANTHER" id="PTHR33223">
    <property type="entry name" value="CCHC-TYPE DOMAIN-CONTAINING PROTEIN"/>
    <property type="match status" value="1"/>
</dbReference>
<accession>A0A426X1D5</accession>
<evidence type="ECO:0000256" key="1">
    <source>
        <dbReference type="SAM" id="MobiDB-lite"/>
    </source>
</evidence>
<dbReference type="AlphaFoldDB" id="A0A426X1D5"/>
<evidence type="ECO:0000313" key="3">
    <source>
        <dbReference type="Proteomes" id="UP000287651"/>
    </source>
</evidence>
<protein>
    <recommendedName>
        <fullName evidence="4">Retrotransposon gag domain-containing protein</fullName>
    </recommendedName>
</protein>
<comment type="caution">
    <text evidence="2">The sequence shown here is derived from an EMBL/GenBank/DDBJ whole genome shotgun (WGS) entry which is preliminary data.</text>
</comment>
<organism evidence="2 3">
    <name type="scientific">Ensete ventricosum</name>
    <name type="common">Abyssinian banana</name>
    <name type="synonym">Musa ensete</name>
    <dbReference type="NCBI Taxonomy" id="4639"/>
    <lineage>
        <taxon>Eukaryota</taxon>
        <taxon>Viridiplantae</taxon>
        <taxon>Streptophyta</taxon>
        <taxon>Embryophyta</taxon>
        <taxon>Tracheophyta</taxon>
        <taxon>Spermatophyta</taxon>
        <taxon>Magnoliopsida</taxon>
        <taxon>Liliopsida</taxon>
        <taxon>Zingiberales</taxon>
        <taxon>Musaceae</taxon>
        <taxon>Ensete</taxon>
    </lineage>
</organism>
<feature type="region of interest" description="Disordered" evidence="1">
    <location>
        <begin position="115"/>
        <end position="134"/>
    </location>
</feature>
<proteinExistence type="predicted"/>
<feature type="region of interest" description="Disordered" evidence="1">
    <location>
        <begin position="1"/>
        <end position="40"/>
    </location>
</feature>
<evidence type="ECO:0008006" key="4">
    <source>
        <dbReference type="Google" id="ProtNLM"/>
    </source>
</evidence>
<dbReference type="PANTHER" id="PTHR33223:SF10">
    <property type="entry name" value="AMINOTRANSFERASE-LIKE PLANT MOBILE DOMAIN-CONTAINING PROTEIN"/>
    <property type="match status" value="1"/>
</dbReference>
<evidence type="ECO:0000313" key="2">
    <source>
        <dbReference type="EMBL" id="RRT33302.1"/>
    </source>
</evidence>
<sequence length="238" mass="26528">MDGHDNTSEEAMSARGTKSASDLESKVEVPEHNAAGPCPLMRHGDPCPRPMPLQPHVLRTSRSYPEGRLRIAIPEMAPGTHRPNPPSRTPEGASIHRKFRPPLTINEVQRDFVRSKEEVGETTKGGSPFAPEILDKPVPSSFRLPALEPYDGSTDPTEHVVAFRAQMALYDTSDVLMYRTFPTTLHGPARMWYSRIKPFSISSFDQFAKEFELNIIASSYRGRRLPHCSASHKGTTSH</sequence>
<feature type="compositionally biased region" description="Basic and acidic residues" evidence="1">
    <location>
        <begin position="21"/>
        <end position="31"/>
    </location>
</feature>
<gene>
    <name evidence="2" type="ORF">B296_00043505</name>
</gene>
<dbReference type="EMBL" id="AMZH03029365">
    <property type="protein sequence ID" value="RRT33302.1"/>
    <property type="molecule type" value="Genomic_DNA"/>
</dbReference>
<dbReference type="Proteomes" id="UP000287651">
    <property type="component" value="Unassembled WGS sequence"/>
</dbReference>
<reference evidence="2 3" key="1">
    <citation type="journal article" date="2014" name="Agronomy (Basel)">
        <title>A Draft Genome Sequence for Ensete ventricosum, the Drought-Tolerant Tree Against Hunger.</title>
        <authorList>
            <person name="Harrison J."/>
            <person name="Moore K.A."/>
            <person name="Paszkiewicz K."/>
            <person name="Jones T."/>
            <person name="Grant M."/>
            <person name="Ambacheew D."/>
            <person name="Muzemil S."/>
            <person name="Studholme D.J."/>
        </authorList>
    </citation>
    <scope>NUCLEOTIDE SEQUENCE [LARGE SCALE GENOMIC DNA]</scope>
</reference>